<dbReference type="CDD" id="cd05387">
    <property type="entry name" value="BY-kinase"/>
    <property type="match status" value="1"/>
</dbReference>
<dbReference type="InterPro" id="IPR050445">
    <property type="entry name" value="Bact_polysacc_biosynth/exp"/>
</dbReference>
<reference evidence="3 4" key="1">
    <citation type="journal article" date="2011" name="Int. J. Syst. Evol. Microbiol.">
        <title>Description of Undibacterium oligocarboniphilum sp. nov., isolated from purified water, and Undibacterium pigrum strain CCUG 49012 as the type strain of Undibacterium parvum sp. nov., and emended descriptions of the genus Undibacterium and the species Undibacterium pigrum.</title>
        <authorList>
            <person name="Eder W."/>
            <person name="Wanner G."/>
            <person name="Ludwig W."/>
            <person name="Busse H.J."/>
            <person name="Ziemke-Kageler F."/>
            <person name="Lang E."/>
        </authorList>
    </citation>
    <scope>NUCLEOTIDE SEQUENCE [LARGE SCALE GENOMIC DNA]</scope>
    <source>
        <strain evidence="3 4">DSM 23061</strain>
    </source>
</reference>
<evidence type="ECO:0000313" key="3">
    <source>
        <dbReference type="EMBL" id="AZP10949.1"/>
    </source>
</evidence>
<keyword evidence="3" id="KW-0418">Kinase</keyword>
<dbReference type="AlphaFoldDB" id="A0A3Q9BNG9"/>
<protein>
    <submittedName>
        <fullName evidence="3">Chain length determinant protein tyrosine kinase EpsG</fullName>
    </submittedName>
</protein>
<dbReference type="NCBIfam" id="TIGR01007">
    <property type="entry name" value="eps_fam"/>
    <property type="match status" value="1"/>
</dbReference>
<dbReference type="GO" id="GO:0004713">
    <property type="term" value="F:protein tyrosine kinase activity"/>
    <property type="evidence" value="ECO:0007669"/>
    <property type="project" value="TreeGrafter"/>
</dbReference>
<dbReference type="SUPFAM" id="SSF160246">
    <property type="entry name" value="EspE N-terminal domain-like"/>
    <property type="match status" value="1"/>
</dbReference>
<dbReference type="Proteomes" id="UP000275663">
    <property type="component" value="Chromosome"/>
</dbReference>
<dbReference type="GO" id="GO:0005524">
    <property type="term" value="F:ATP binding"/>
    <property type="evidence" value="ECO:0007669"/>
    <property type="project" value="UniProtKB-KW"/>
</dbReference>
<dbReference type="EMBL" id="CP034464">
    <property type="protein sequence ID" value="AZP10949.1"/>
    <property type="molecule type" value="Genomic_DNA"/>
</dbReference>
<organism evidence="3 4">
    <name type="scientific">Undibacterium parvum</name>
    <dbReference type="NCBI Taxonomy" id="401471"/>
    <lineage>
        <taxon>Bacteria</taxon>
        <taxon>Pseudomonadati</taxon>
        <taxon>Pseudomonadota</taxon>
        <taxon>Betaproteobacteria</taxon>
        <taxon>Burkholderiales</taxon>
        <taxon>Oxalobacteraceae</taxon>
        <taxon>Undibacterium</taxon>
    </lineage>
</organism>
<proteinExistence type="predicted"/>
<dbReference type="GO" id="GO:0005886">
    <property type="term" value="C:plasma membrane"/>
    <property type="evidence" value="ECO:0007669"/>
    <property type="project" value="TreeGrafter"/>
</dbReference>
<keyword evidence="1" id="KW-0547">Nucleotide-binding</keyword>
<dbReference type="InterPro" id="IPR017479">
    <property type="entry name" value="Tyr_kinase_chain_length_EpsG"/>
</dbReference>
<dbReference type="PANTHER" id="PTHR32309:SF13">
    <property type="entry name" value="FERRIC ENTEROBACTIN TRANSPORT PROTEIN FEPE"/>
    <property type="match status" value="1"/>
</dbReference>
<dbReference type="PANTHER" id="PTHR32309">
    <property type="entry name" value="TYROSINE-PROTEIN KINASE"/>
    <property type="match status" value="1"/>
</dbReference>
<evidence type="ECO:0000256" key="2">
    <source>
        <dbReference type="ARBA" id="ARBA00022840"/>
    </source>
</evidence>
<gene>
    <name evidence="3" type="primary">epsG</name>
    <name evidence="3" type="ORF">EJN92_02310</name>
</gene>
<dbReference type="NCBIfam" id="TIGR03029">
    <property type="entry name" value="EpsG"/>
    <property type="match status" value="1"/>
</dbReference>
<dbReference type="InterPro" id="IPR027417">
    <property type="entry name" value="P-loop_NTPase"/>
</dbReference>
<dbReference type="OrthoDB" id="9808257at2"/>
<dbReference type="SUPFAM" id="SSF52540">
    <property type="entry name" value="P-loop containing nucleoside triphosphate hydrolases"/>
    <property type="match status" value="1"/>
</dbReference>
<dbReference type="InterPro" id="IPR017746">
    <property type="entry name" value="Cellulose_synthase_operon_BcsQ"/>
</dbReference>
<evidence type="ECO:0000256" key="1">
    <source>
        <dbReference type="ARBA" id="ARBA00022741"/>
    </source>
</evidence>
<dbReference type="Pfam" id="PF06564">
    <property type="entry name" value="CBP_BcsQ"/>
    <property type="match status" value="1"/>
</dbReference>
<keyword evidence="2" id="KW-0067">ATP-binding</keyword>
<dbReference type="InterPro" id="IPR005702">
    <property type="entry name" value="Wzc-like_C"/>
</dbReference>
<keyword evidence="3" id="KW-0808">Transferase</keyword>
<keyword evidence="4" id="KW-1185">Reference proteome</keyword>
<evidence type="ECO:0000313" key="4">
    <source>
        <dbReference type="Proteomes" id="UP000275663"/>
    </source>
</evidence>
<dbReference type="KEGG" id="upv:EJN92_02310"/>
<accession>A0A3Q9BNG9</accession>
<dbReference type="InterPro" id="IPR037257">
    <property type="entry name" value="T2SS_E_N_sf"/>
</dbReference>
<name>A0A3Q9BNG9_9BURK</name>
<dbReference type="Gene3D" id="3.40.50.300">
    <property type="entry name" value="P-loop containing nucleotide triphosphate hydrolases"/>
    <property type="match status" value="1"/>
</dbReference>
<dbReference type="RefSeq" id="WP_126126348.1">
    <property type="nucleotide sequence ID" value="NZ_CP034464.1"/>
</dbReference>
<sequence>MNPQNQVNPISPAAVVRPLNPANAVRESSMGRILLDMGKIKPEDAERILRQQKEKNMRFGEAALSLGLITEVDIQQVLARQFDYPYLPAGQGNFAPELVAAYQPFSPQVETLRAIRSQLMLRWFANGHKSLAIASVNPGEGASLFAANLAVVFSQLGEHTLLIDANLRQPRQHQIFNLSGKQGLSDVLVGRADLNAISKVNSFVDLSVLPAGTLPPNPQELVSRSSFNALSVNVESQFDVVIYDVCAFSSGADALAIAARAGGVLLVARKNTTSLADISAVAEQLARIGAEVVGSVLVEY</sequence>